<feature type="region of interest" description="Disordered" evidence="1">
    <location>
        <begin position="62"/>
        <end position="90"/>
    </location>
</feature>
<dbReference type="Proteomes" id="UP000245119">
    <property type="component" value="Linkage Group LG12"/>
</dbReference>
<evidence type="ECO:0000256" key="1">
    <source>
        <dbReference type="SAM" id="MobiDB-lite"/>
    </source>
</evidence>
<feature type="region of interest" description="Disordered" evidence="1">
    <location>
        <begin position="1"/>
        <end position="30"/>
    </location>
</feature>
<sequence length="90" mass="9290">MGSSRARKTTLHLRGGATLSAERGGVSSGDNLFLPQGGLEPAIWTCKALQSTIAARGCVATPTGAGTRRKSNFLPVQINPGSQAGPRKEN</sequence>
<organism evidence="2 3">
    <name type="scientific">Pomacea canaliculata</name>
    <name type="common">Golden apple snail</name>
    <dbReference type="NCBI Taxonomy" id="400727"/>
    <lineage>
        <taxon>Eukaryota</taxon>
        <taxon>Metazoa</taxon>
        <taxon>Spiralia</taxon>
        <taxon>Lophotrochozoa</taxon>
        <taxon>Mollusca</taxon>
        <taxon>Gastropoda</taxon>
        <taxon>Caenogastropoda</taxon>
        <taxon>Architaenioglossa</taxon>
        <taxon>Ampullarioidea</taxon>
        <taxon>Ampullariidae</taxon>
        <taxon>Pomacea</taxon>
    </lineage>
</organism>
<keyword evidence="3" id="KW-1185">Reference proteome</keyword>
<proteinExistence type="predicted"/>
<accession>A0A2T7NIY9</accession>
<comment type="caution">
    <text evidence="2">The sequence shown here is derived from an EMBL/GenBank/DDBJ whole genome shotgun (WGS) entry which is preliminary data.</text>
</comment>
<gene>
    <name evidence="2" type="ORF">C0Q70_19310</name>
</gene>
<feature type="compositionally biased region" description="Basic residues" evidence="1">
    <location>
        <begin position="1"/>
        <end position="11"/>
    </location>
</feature>
<name>A0A2T7NIY9_POMCA</name>
<evidence type="ECO:0000313" key="3">
    <source>
        <dbReference type="Proteomes" id="UP000245119"/>
    </source>
</evidence>
<evidence type="ECO:0000313" key="2">
    <source>
        <dbReference type="EMBL" id="PVD21143.1"/>
    </source>
</evidence>
<protein>
    <submittedName>
        <fullName evidence="2">Uncharacterized protein</fullName>
    </submittedName>
</protein>
<dbReference type="EMBL" id="PZQS01000012">
    <property type="protein sequence ID" value="PVD21143.1"/>
    <property type="molecule type" value="Genomic_DNA"/>
</dbReference>
<dbReference type="AlphaFoldDB" id="A0A2T7NIY9"/>
<reference evidence="2 3" key="1">
    <citation type="submission" date="2018-04" db="EMBL/GenBank/DDBJ databases">
        <title>The genome of golden apple snail Pomacea canaliculata provides insight into stress tolerance and invasive adaptation.</title>
        <authorList>
            <person name="Liu C."/>
            <person name="Liu B."/>
            <person name="Ren Y."/>
            <person name="Zhang Y."/>
            <person name="Wang H."/>
            <person name="Li S."/>
            <person name="Jiang F."/>
            <person name="Yin L."/>
            <person name="Zhang G."/>
            <person name="Qian W."/>
            <person name="Fan W."/>
        </authorList>
    </citation>
    <scope>NUCLEOTIDE SEQUENCE [LARGE SCALE GENOMIC DNA]</scope>
    <source>
        <strain evidence="2">SZHN2017</strain>
        <tissue evidence="2">Muscle</tissue>
    </source>
</reference>